<keyword evidence="3" id="KW-1185">Reference proteome</keyword>
<name>A0A0B0MBB1_GOSAR</name>
<dbReference type="AlphaFoldDB" id="A0A0B0MBB1"/>
<accession>A0A0B0MBB1</accession>
<feature type="region of interest" description="Disordered" evidence="1">
    <location>
        <begin position="53"/>
        <end position="73"/>
    </location>
</feature>
<evidence type="ECO:0000256" key="1">
    <source>
        <dbReference type="SAM" id="MobiDB-lite"/>
    </source>
</evidence>
<dbReference type="EMBL" id="JRRC01078543">
    <property type="protein sequence ID" value="KHF99432.1"/>
    <property type="molecule type" value="Genomic_DNA"/>
</dbReference>
<comment type="caution">
    <text evidence="2">The sequence shown here is derived from an EMBL/GenBank/DDBJ whole genome shotgun (WGS) entry which is preliminary data.</text>
</comment>
<reference evidence="3" key="1">
    <citation type="submission" date="2014-09" db="EMBL/GenBank/DDBJ databases">
        <authorList>
            <person name="Mudge J."/>
            <person name="Ramaraj T."/>
            <person name="Lindquist I.E."/>
            <person name="Bharti A.K."/>
            <person name="Sundararajan A."/>
            <person name="Cameron C.T."/>
            <person name="Woodward J.E."/>
            <person name="May G.D."/>
            <person name="Brubaker C."/>
            <person name="Broadhvest J."/>
            <person name="Wilkins T.A."/>
        </authorList>
    </citation>
    <scope>NUCLEOTIDE SEQUENCE</scope>
    <source>
        <strain evidence="3">cv. AKA8401</strain>
    </source>
</reference>
<feature type="compositionally biased region" description="Basic and acidic residues" evidence="1">
    <location>
        <begin position="53"/>
        <end position="63"/>
    </location>
</feature>
<organism evidence="2 3">
    <name type="scientific">Gossypium arboreum</name>
    <name type="common">Tree cotton</name>
    <name type="synonym">Gossypium nanking</name>
    <dbReference type="NCBI Taxonomy" id="29729"/>
    <lineage>
        <taxon>Eukaryota</taxon>
        <taxon>Viridiplantae</taxon>
        <taxon>Streptophyta</taxon>
        <taxon>Embryophyta</taxon>
        <taxon>Tracheophyta</taxon>
        <taxon>Spermatophyta</taxon>
        <taxon>Magnoliopsida</taxon>
        <taxon>eudicotyledons</taxon>
        <taxon>Gunneridae</taxon>
        <taxon>Pentapetalae</taxon>
        <taxon>rosids</taxon>
        <taxon>malvids</taxon>
        <taxon>Malvales</taxon>
        <taxon>Malvaceae</taxon>
        <taxon>Malvoideae</taxon>
        <taxon>Gossypium</taxon>
    </lineage>
</organism>
<gene>
    <name evidence="2" type="ORF">F383_38420</name>
</gene>
<feature type="region of interest" description="Disordered" evidence="1">
    <location>
        <begin position="1"/>
        <end position="36"/>
    </location>
</feature>
<evidence type="ECO:0000313" key="2">
    <source>
        <dbReference type="EMBL" id="KHF99432.1"/>
    </source>
</evidence>
<evidence type="ECO:0000313" key="3">
    <source>
        <dbReference type="Proteomes" id="UP000032142"/>
    </source>
</evidence>
<sequence length="73" mass="8328">MEKIGQRTKSTRPGPPHTGRPHGRLNLAKSKTTHRKRPILRILRHSKAYKYTLKEEEKGHTGKEAGNCSRKAD</sequence>
<protein>
    <submittedName>
        <fullName evidence="2">Uncharacterized protein</fullName>
    </submittedName>
</protein>
<proteinExistence type="predicted"/>
<dbReference type="Proteomes" id="UP000032142">
    <property type="component" value="Unassembled WGS sequence"/>
</dbReference>